<evidence type="ECO:0000256" key="1">
    <source>
        <dbReference type="SAM" id="MobiDB-lite"/>
    </source>
</evidence>
<evidence type="ECO:0000313" key="3">
    <source>
        <dbReference type="Proteomes" id="UP000008022"/>
    </source>
</evidence>
<proteinExistence type="predicted"/>
<organism evidence="2 3">
    <name type="scientific">Oryza rufipogon</name>
    <name type="common">Brownbeard rice</name>
    <name type="synonym">Asian wild rice</name>
    <dbReference type="NCBI Taxonomy" id="4529"/>
    <lineage>
        <taxon>Eukaryota</taxon>
        <taxon>Viridiplantae</taxon>
        <taxon>Streptophyta</taxon>
        <taxon>Embryophyta</taxon>
        <taxon>Tracheophyta</taxon>
        <taxon>Spermatophyta</taxon>
        <taxon>Magnoliopsida</taxon>
        <taxon>Liliopsida</taxon>
        <taxon>Poales</taxon>
        <taxon>Poaceae</taxon>
        <taxon>BOP clade</taxon>
        <taxon>Oryzoideae</taxon>
        <taxon>Oryzeae</taxon>
        <taxon>Oryzinae</taxon>
        <taxon>Oryza</taxon>
    </lineage>
</organism>
<dbReference type="Gramene" id="ORUFI03G22250.1">
    <property type="protein sequence ID" value="ORUFI03G22250.1"/>
    <property type="gene ID" value="ORUFI03G22250"/>
</dbReference>
<evidence type="ECO:0000313" key="2">
    <source>
        <dbReference type="EnsemblPlants" id="ORUFI03G22250.1"/>
    </source>
</evidence>
<keyword evidence="3" id="KW-1185">Reference proteome</keyword>
<dbReference type="AlphaFoldDB" id="A0A0E0NWK9"/>
<reference evidence="2" key="2">
    <citation type="submission" date="2015-06" db="UniProtKB">
        <authorList>
            <consortium name="EnsemblPlants"/>
        </authorList>
    </citation>
    <scope>IDENTIFICATION</scope>
</reference>
<dbReference type="EnsemblPlants" id="ORUFI03G22250.1">
    <property type="protein sequence ID" value="ORUFI03G22250.1"/>
    <property type="gene ID" value="ORUFI03G22250"/>
</dbReference>
<feature type="region of interest" description="Disordered" evidence="1">
    <location>
        <begin position="1"/>
        <end position="29"/>
    </location>
</feature>
<accession>A0A0E0NWK9</accession>
<dbReference type="Proteomes" id="UP000008022">
    <property type="component" value="Unassembled WGS sequence"/>
</dbReference>
<name>A0A0E0NWK9_ORYRU</name>
<dbReference type="HOGENOM" id="CLU_1963203_0_0_1"/>
<sequence length="128" mass="13533">MLTQNRETLAQPGESLSTPQAQEVRDPSPFKLVPLPLNFQCGTIPNSGGGGGAPLQLHLDSFHASTSPPPSYHRYAHTSTLLFPESGGSSKEHCLTLGGATDLSLDKPADHHHHEAPAAILGRVAAQR</sequence>
<feature type="compositionally biased region" description="Polar residues" evidence="1">
    <location>
        <begin position="1"/>
        <end position="21"/>
    </location>
</feature>
<protein>
    <submittedName>
        <fullName evidence="2">Uncharacterized protein</fullName>
    </submittedName>
</protein>
<reference evidence="3" key="1">
    <citation type="submission" date="2013-06" db="EMBL/GenBank/DDBJ databases">
        <authorList>
            <person name="Zhao Q."/>
        </authorList>
    </citation>
    <scope>NUCLEOTIDE SEQUENCE</scope>
    <source>
        <strain evidence="3">cv. W1943</strain>
    </source>
</reference>